<proteinExistence type="predicted"/>
<accession>A0A6C0LDM7</accession>
<organism evidence="1">
    <name type="scientific">viral metagenome</name>
    <dbReference type="NCBI Taxonomy" id="1070528"/>
    <lineage>
        <taxon>unclassified sequences</taxon>
        <taxon>metagenomes</taxon>
        <taxon>organismal metagenomes</taxon>
    </lineage>
</organism>
<sequence>MNNESLEIATIAYTFEEKVGHFTSVYEPSGYPNVEGKPSVCMGSLNAGDEQLYIGGAAINKAFNIAIREKDNDATLHDLSIEMHLSCYLDCYDIKEEEDVLPDKYSRTKYLTMVNNKYALSKKAGTLHHYDAFKQGGKFENNPYFTDMFLYISETRLCDFLSNSLYPGDIFIDILKNPPCNNGANKAMLYCVGPKGMSSAENFKDAVYIVGKNIANAIYHYNNYNNRIDTERIDYVRICLISGGNFKHDDVSRIEVAECLIKGIRDGNIQTHSKNVVYNFAFDNNAFKIAYDTLNE</sequence>
<evidence type="ECO:0000313" key="1">
    <source>
        <dbReference type="EMBL" id="QHU29056.1"/>
    </source>
</evidence>
<dbReference type="EMBL" id="MN740480">
    <property type="protein sequence ID" value="QHU29056.1"/>
    <property type="molecule type" value="Genomic_DNA"/>
</dbReference>
<protein>
    <submittedName>
        <fullName evidence="1">Uncharacterized protein</fullName>
    </submittedName>
</protein>
<name>A0A6C0LDM7_9ZZZZ</name>
<reference evidence="1" key="1">
    <citation type="journal article" date="2020" name="Nature">
        <title>Giant virus diversity and host interactions through global metagenomics.</title>
        <authorList>
            <person name="Schulz F."/>
            <person name="Roux S."/>
            <person name="Paez-Espino D."/>
            <person name="Jungbluth S."/>
            <person name="Walsh D.A."/>
            <person name="Denef V.J."/>
            <person name="McMahon K.D."/>
            <person name="Konstantinidis K.T."/>
            <person name="Eloe-Fadrosh E.A."/>
            <person name="Kyrpides N.C."/>
            <person name="Woyke T."/>
        </authorList>
    </citation>
    <scope>NUCLEOTIDE SEQUENCE</scope>
    <source>
        <strain evidence="1">GVMAG-M-3300027804-47</strain>
    </source>
</reference>
<dbReference type="AlphaFoldDB" id="A0A6C0LDM7"/>